<gene>
    <name evidence="4" type="ORF">LPPLD21_03289</name>
</gene>
<reference evidence="4 5" key="1">
    <citation type="submission" date="2017-04" db="EMBL/GenBank/DDBJ databases">
        <title>In vitro and in silico characterization of Lactobacillus paraplantarum D2-1, a starter culture for soymilk fermentation.</title>
        <authorList>
            <person name="Endo A."/>
            <person name="Sasaki F."/>
            <person name="Maeno S."/>
            <person name="Kanesaki Y."/>
            <person name="Kubota E."/>
            <person name="Torres G.A."/>
            <person name="Tomita S."/>
            <person name="Nakagawa J."/>
        </authorList>
    </citation>
    <scope>NUCLEOTIDE SEQUENCE [LARGE SCALE GENOMIC DNA]</scope>
    <source>
        <strain evidence="4 5">D2-1</strain>
    </source>
</reference>
<feature type="coiled-coil region" evidence="1">
    <location>
        <begin position="130"/>
        <end position="157"/>
    </location>
</feature>
<proteinExistence type="predicted"/>
<organism evidence="4 5">
    <name type="scientific">Lactiplantibacillus paraplantarum</name>
    <dbReference type="NCBI Taxonomy" id="60520"/>
    <lineage>
        <taxon>Bacteria</taxon>
        <taxon>Bacillati</taxon>
        <taxon>Bacillota</taxon>
        <taxon>Bacilli</taxon>
        <taxon>Lactobacillales</taxon>
        <taxon>Lactobacillaceae</taxon>
        <taxon>Lactiplantibacillus</taxon>
    </lineage>
</organism>
<evidence type="ECO:0000259" key="3">
    <source>
        <dbReference type="Pfam" id="PF10552"/>
    </source>
</evidence>
<dbReference type="InterPro" id="IPR018873">
    <property type="entry name" value="KilA-N_DNA-bd_domain"/>
</dbReference>
<feature type="domain" description="ORF6C" evidence="3">
    <location>
        <begin position="132"/>
        <end position="238"/>
    </location>
</feature>
<dbReference type="Pfam" id="PF10543">
    <property type="entry name" value="ORF6N"/>
    <property type="match status" value="1"/>
</dbReference>
<comment type="caution">
    <text evidence="4">The sequence shown here is derived from an EMBL/GenBank/DDBJ whole genome shotgun (WGS) entry which is preliminary data.</text>
</comment>
<feature type="domain" description="KilA-N DNA-binding" evidence="2">
    <location>
        <begin position="12"/>
        <end position="97"/>
    </location>
</feature>
<keyword evidence="5" id="KW-1185">Reference proteome</keyword>
<evidence type="ECO:0000259" key="2">
    <source>
        <dbReference type="Pfam" id="PF10543"/>
    </source>
</evidence>
<name>A0ABQ0NF62_9LACO</name>
<evidence type="ECO:0000256" key="1">
    <source>
        <dbReference type="SAM" id="Coils"/>
    </source>
</evidence>
<dbReference type="Proteomes" id="UP000236162">
    <property type="component" value="Unassembled WGS sequence"/>
</dbReference>
<evidence type="ECO:0000313" key="4">
    <source>
        <dbReference type="EMBL" id="GBF03718.1"/>
    </source>
</evidence>
<evidence type="ECO:0000313" key="5">
    <source>
        <dbReference type="Proteomes" id="UP000236162"/>
    </source>
</evidence>
<accession>A0ABQ0NF62</accession>
<dbReference type="EMBL" id="BDOR01000048">
    <property type="protein sequence ID" value="GBF03718.1"/>
    <property type="molecule type" value="Genomic_DNA"/>
</dbReference>
<protein>
    <submittedName>
        <fullName evidence="4">Phage anti-repressor protein</fullName>
    </submittedName>
</protein>
<sequence>MKGMIHMQEVQQVKFNGDLILTTEQLAEFYGTTSNRIKQNFNNNRDKFIEGKHYFKLDGERLASFKLQVANFDLQISPMTRSLYLWTKRGASRHSKMLGTDQAWDMFDELEENYFNPKQLVLPTSPREIARLALQANEETNQRLDSVEDDVKDLKENQVIPNPEYSALNRRVNQRVSEVAHSYGHITQKQRGELFKDIGSGIKKIANVSARSMLRKKDYQMVMDFINDWEPSTATKTIIRQTSLQFDKYPA</sequence>
<keyword evidence="1" id="KW-0175">Coiled coil</keyword>
<dbReference type="InterPro" id="IPR018878">
    <property type="entry name" value="ORF6C_dom"/>
</dbReference>
<dbReference type="Pfam" id="PF10552">
    <property type="entry name" value="ORF6C"/>
    <property type="match status" value="1"/>
</dbReference>